<evidence type="ECO:0000256" key="2">
    <source>
        <dbReference type="SAM" id="Phobius"/>
    </source>
</evidence>
<keyword evidence="2" id="KW-0472">Membrane</keyword>
<dbReference type="Proteomes" id="UP000308652">
    <property type="component" value="Unassembled WGS sequence"/>
</dbReference>
<keyword evidence="5" id="KW-1185">Reference proteome</keyword>
<sequence length="458" mass="49038">MFNRYLRLCLILPAVTAFTLDLTTPIVAGVPTELKWEREANDPKHWVVSIVDRTMPEDYTGSLSEDLIDIGGKKGDVGGEEDDKGKFNITFPDAGQFQLVALETETMQQFGMSDYVDVDEPEDSPNETSTASASASATATDSESASATTSPTRSPEDSSLSPAGASSRPKSKTAVIIGSIIGASVLLTLLVIFLCILRNRRREIARRHTFHKDMMVQRRGAPASLDRLASRSDSQAGSSEGAAERMEEGSNRSHGYTDNSEAELGNSKRVATGYPNMPMPYSSNMPGGSSSPLPSGAAASYHVGAAQPSMNGPRGPRAPASGQLPPRTPLTPAIILSPPANGSYAPMAIPLSPSDTEPYTGAYPHSPSLVPIPTTPNTSTPGLTGPPTERQTALDARISKLQNRIGELQHQVGMVSTVWDLRKEILWLREQRASSWARGETDVPPGGWERWLVGDVGR</sequence>
<feature type="compositionally biased region" description="Low complexity" evidence="1">
    <location>
        <begin position="274"/>
        <end position="301"/>
    </location>
</feature>
<dbReference type="STRING" id="68775.A0A5C3LMI4"/>
<feature type="region of interest" description="Disordered" evidence="1">
    <location>
        <begin position="116"/>
        <end position="171"/>
    </location>
</feature>
<evidence type="ECO:0000256" key="1">
    <source>
        <dbReference type="SAM" id="MobiDB-lite"/>
    </source>
</evidence>
<reference evidence="4 5" key="1">
    <citation type="journal article" date="2019" name="Nat. Ecol. Evol.">
        <title>Megaphylogeny resolves global patterns of mushroom evolution.</title>
        <authorList>
            <person name="Varga T."/>
            <person name="Krizsan K."/>
            <person name="Foldi C."/>
            <person name="Dima B."/>
            <person name="Sanchez-Garcia M."/>
            <person name="Sanchez-Ramirez S."/>
            <person name="Szollosi G.J."/>
            <person name="Szarkandi J.G."/>
            <person name="Papp V."/>
            <person name="Albert L."/>
            <person name="Andreopoulos W."/>
            <person name="Angelini C."/>
            <person name="Antonin V."/>
            <person name="Barry K.W."/>
            <person name="Bougher N.L."/>
            <person name="Buchanan P."/>
            <person name="Buyck B."/>
            <person name="Bense V."/>
            <person name="Catcheside P."/>
            <person name="Chovatia M."/>
            <person name="Cooper J."/>
            <person name="Damon W."/>
            <person name="Desjardin D."/>
            <person name="Finy P."/>
            <person name="Geml J."/>
            <person name="Haridas S."/>
            <person name="Hughes K."/>
            <person name="Justo A."/>
            <person name="Karasinski D."/>
            <person name="Kautmanova I."/>
            <person name="Kiss B."/>
            <person name="Kocsube S."/>
            <person name="Kotiranta H."/>
            <person name="LaButti K.M."/>
            <person name="Lechner B.E."/>
            <person name="Liimatainen K."/>
            <person name="Lipzen A."/>
            <person name="Lukacs Z."/>
            <person name="Mihaltcheva S."/>
            <person name="Morgado L.N."/>
            <person name="Niskanen T."/>
            <person name="Noordeloos M.E."/>
            <person name="Ohm R.A."/>
            <person name="Ortiz-Santana B."/>
            <person name="Ovrebo C."/>
            <person name="Racz N."/>
            <person name="Riley R."/>
            <person name="Savchenko A."/>
            <person name="Shiryaev A."/>
            <person name="Soop K."/>
            <person name="Spirin V."/>
            <person name="Szebenyi C."/>
            <person name="Tomsovsky M."/>
            <person name="Tulloss R.E."/>
            <person name="Uehling J."/>
            <person name="Grigoriev I.V."/>
            <person name="Vagvolgyi C."/>
            <person name="Papp T."/>
            <person name="Martin F.M."/>
            <person name="Miettinen O."/>
            <person name="Hibbett D.S."/>
            <person name="Nagy L.G."/>
        </authorList>
    </citation>
    <scope>NUCLEOTIDE SEQUENCE [LARGE SCALE GENOMIC DNA]</scope>
    <source>
        <strain evidence="4 5">CBS 166.37</strain>
    </source>
</reference>
<feature type="region of interest" description="Disordered" evidence="1">
    <location>
        <begin position="215"/>
        <end position="326"/>
    </location>
</feature>
<protein>
    <recommendedName>
        <fullName evidence="6">Mid2 domain-containing protein</fullName>
    </recommendedName>
</protein>
<feature type="compositionally biased region" description="Acidic residues" evidence="1">
    <location>
        <begin position="116"/>
        <end position="125"/>
    </location>
</feature>
<evidence type="ECO:0000313" key="5">
    <source>
        <dbReference type="Proteomes" id="UP000308652"/>
    </source>
</evidence>
<dbReference type="OrthoDB" id="3068795at2759"/>
<name>A0A5C3LMI4_9AGAR</name>
<evidence type="ECO:0000313" key="4">
    <source>
        <dbReference type="EMBL" id="TFK33912.1"/>
    </source>
</evidence>
<feature type="compositionally biased region" description="Low complexity" evidence="1">
    <location>
        <begin position="126"/>
        <end position="153"/>
    </location>
</feature>
<feature type="chain" id="PRO_5022963418" description="Mid2 domain-containing protein" evidence="3">
    <location>
        <begin position="18"/>
        <end position="458"/>
    </location>
</feature>
<organism evidence="4 5">
    <name type="scientific">Crucibulum laeve</name>
    <dbReference type="NCBI Taxonomy" id="68775"/>
    <lineage>
        <taxon>Eukaryota</taxon>
        <taxon>Fungi</taxon>
        <taxon>Dikarya</taxon>
        <taxon>Basidiomycota</taxon>
        <taxon>Agaricomycotina</taxon>
        <taxon>Agaricomycetes</taxon>
        <taxon>Agaricomycetidae</taxon>
        <taxon>Agaricales</taxon>
        <taxon>Agaricineae</taxon>
        <taxon>Nidulariaceae</taxon>
        <taxon>Crucibulum</taxon>
    </lineage>
</organism>
<evidence type="ECO:0000256" key="3">
    <source>
        <dbReference type="SAM" id="SignalP"/>
    </source>
</evidence>
<dbReference type="AlphaFoldDB" id="A0A5C3LMI4"/>
<proteinExistence type="predicted"/>
<gene>
    <name evidence="4" type="ORF">BDQ12DRAFT_727342</name>
</gene>
<evidence type="ECO:0008006" key="6">
    <source>
        <dbReference type="Google" id="ProtNLM"/>
    </source>
</evidence>
<feature type="compositionally biased region" description="Basic and acidic residues" evidence="1">
    <location>
        <begin position="242"/>
        <end position="251"/>
    </location>
</feature>
<feature type="transmembrane region" description="Helical" evidence="2">
    <location>
        <begin position="175"/>
        <end position="197"/>
    </location>
</feature>
<feature type="signal peptide" evidence="3">
    <location>
        <begin position="1"/>
        <end position="17"/>
    </location>
</feature>
<keyword evidence="3" id="KW-0732">Signal</keyword>
<accession>A0A5C3LMI4</accession>
<keyword evidence="2" id="KW-1133">Transmembrane helix</keyword>
<dbReference type="EMBL" id="ML213639">
    <property type="protein sequence ID" value="TFK33912.1"/>
    <property type="molecule type" value="Genomic_DNA"/>
</dbReference>
<keyword evidence="2" id="KW-0812">Transmembrane</keyword>